<reference evidence="1" key="2">
    <citation type="submission" date="2015-06" db="UniProtKB">
        <authorList>
            <consortium name="EnsemblMetazoa"/>
        </authorList>
    </citation>
    <scope>IDENTIFICATION</scope>
</reference>
<organism evidence="1 2">
    <name type="scientific">Tetranychus urticae</name>
    <name type="common">Two-spotted spider mite</name>
    <dbReference type="NCBI Taxonomy" id="32264"/>
    <lineage>
        <taxon>Eukaryota</taxon>
        <taxon>Metazoa</taxon>
        <taxon>Ecdysozoa</taxon>
        <taxon>Arthropoda</taxon>
        <taxon>Chelicerata</taxon>
        <taxon>Arachnida</taxon>
        <taxon>Acari</taxon>
        <taxon>Acariformes</taxon>
        <taxon>Trombidiformes</taxon>
        <taxon>Prostigmata</taxon>
        <taxon>Eleutherengona</taxon>
        <taxon>Raphignathae</taxon>
        <taxon>Tetranychoidea</taxon>
        <taxon>Tetranychidae</taxon>
        <taxon>Tetranychus</taxon>
    </lineage>
</organism>
<proteinExistence type="predicted"/>
<protein>
    <submittedName>
        <fullName evidence="1">Uncharacterized protein</fullName>
    </submittedName>
</protein>
<sequence>MKLGESNGKRMKNEETQVTNFIVNLWSLDLDGYNKLKMNLKPTLNCPSM</sequence>
<dbReference type="EMBL" id="CAEY01000201">
    <property type="status" value="NOT_ANNOTATED_CDS"/>
    <property type="molecule type" value="Genomic_DNA"/>
</dbReference>
<dbReference type="AlphaFoldDB" id="T1KLZ3"/>
<dbReference type="Proteomes" id="UP000015104">
    <property type="component" value="Unassembled WGS sequence"/>
</dbReference>
<name>T1KLZ3_TETUR</name>
<evidence type="ECO:0000313" key="1">
    <source>
        <dbReference type="EnsemblMetazoa" id="tetur14g04179.1"/>
    </source>
</evidence>
<keyword evidence="2" id="KW-1185">Reference proteome</keyword>
<accession>T1KLZ3</accession>
<reference evidence="2" key="1">
    <citation type="submission" date="2011-08" db="EMBL/GenBank/DDBJ databases">
        <authorList>
            <person name="Rombauts S."/>
        </authorList>
    </citation>
    <scope>NUCLEOTIDE SEQUENCE</scope>
    <source>
        <strain evidence="2">London</strain>
    </source>
</reference>
<evidence type="ECO:0000313" key="2">
    <source>
        <dbReference type="Proteomes" id="UP000015104"/>
    </source>
</evidence>
<dbReference type="HOGENOM" id="CLU_3144616_0_0_1"/>
<dbReference type="EnsemblMetazoa" id="tetur14g04179.1">
    <property type="protein sequence ID" value="tetur14g04179.1"/>
    <property type="gene ID" value="tetur14g04179"/>
</dbReference>